<keyword evidence="3" id="KW-1185">Reference proteome</keyword>
<feature type="domain" description="Spore coat protein U/FanG" evidence="1">
    <location>
        <begin position="28"/>
        <end position="167"/>
    </location>
</feature>
<organism evidence="2 3">
    <name type="scientific">Rhodanobacter spathiphylli B39</name>
    <dbReference type="NCBI Taxonomy" id="1163407"/>
    <lineage>
        <taxon>Bacteria</taxon>
        <taxon>Pseudomonadati</taxon>
        <taxon>Pseudomonadota</taxon>
        <taxon>Gammaproteobacteria</taxon>
        <taxon>Lysobacterales</taxon>
        <taxon>Rhodanobacteraceae</taxon>
        <taxon>Rhodanobacter</taxon>
    </lineage>
</organism>
<accession>I4W2Y3</accession>
<dbReference type="PANTHER" id="PTHR37089:SF4">
    <property type="entry name" value="EXPORTED PROTEIN"/>
    <property type="match status" value="1"/>
</dbReference>
<dbReference type="PANTHER" id="PTHR37089">
    <property type="entry name" value="PROTEIN U-RELATED"/>
    <property type="match status" value="1"/>
</dbReference>
<dbReference type="Pfam" id="PF05229">
    <property type="entry name" value="SCPU"/>
    <property type="match status" value="2"/>
</dbReference>
<dbReference type="AlphaFoldDB" id="I4W2Y3"/>
<dbReference type="EMBL" id="AJXT01000012">
    <property type="protein sequence ID" value="EIL93824.1"/>
    <property type="molecule type" value="Genomic_DNA"/>
</dbReference>
<dbReference type="PATRIC" id="fig|1163407.3.peg.1376"/>
<name>I4W2Y3_9GAMM</name>
<feature type="domain" description="Spore coat protein U/FanG" evidence="1">
    <location>
        <begin position="194"/>
        <end position="326"/>
    </location>
</feature>
<gene>
    <name evidence="2" type="ORF">UU7_06858</name>
</gene>
<proteinExistence type="predicted"/>
<comment type="caution">
    <text evidence="2">The sequence shown here is derived from an EMBL/GenBank/DDBJ whole genome shotgun (WGS) entry which is preliminary data.</text>
</comment>
<protein>
    <recommendedName>
        <fullName evidence="1">Spore coat protein U/FanG domain-containing protein</fullName>
    </recommendedName>
</protein>
<sequence length="329" mass="33781">MTQQHLLRLLLLLVLLPAVGLMLPGKAQAGITCSATGSALNFGTIDPQSGNQDVTATIDYTCRQTFFISLPEQVTLCASIGTGSGGQLTPRLMSDGGGHALQFQIYTDAGRTSVWGSLATAQAPPQLPPFTVPGGFLSYGSHSGSVNVFGRVPAGQSSAVTGSYANLLGDSFLTYDHQTNSTPASCGSGNVVSFQINATATVQKACTVTATDLNFGNVADLLSLANHDGTSSVGVRCVNGTAYKIGLDDGQHAIGGVRHMAGPGGQVIQYGLYRDGGRTQHWGATPGTDTVDGTGDGNSHATTVYGRVPMQGTPSAGDYADTITVTVTY</sequence>
<evidence type="ECO:0000259" key="1">
    <source>
        <dbReference type="Pfam" id="PF05229"/>
    </source>
</evidence>
<dbReference type="InterPro" id="IPR007893">
    <property type="entry name" value="Spore_coat_U/FanG"/>
</dbReference>
<reference evidence="2 3" key="1">
    <citation type="journal article" date="2012" name="J. Bacteriol.">
        <title>Genome sequences for six rhodanobacter strains, isolated from soils and the terrestrial subsurface, with variable denitrification capabilities.</title>
        <authorList>
            <person name="Kostka J.E."/>
            <person name="Green S.J."/>
            <person name="Rishishwar L."/>
            <person name="Prakash O."/>
            <person name="Katz L.S."/>
            <person name="Marino-Ramirez L."/>
            <person name="Jordan I.K."/>
            <person name="Munk C."/>
            <person name="Ivanova N."/>
            <person name="Mikhailova N."/>
            <person name="Watson D.B."/>
            <person name="Brown S.D."/>
            <person name="Palumbo A.V."/>
            <person name="Brooks S.C."/>
        </authorList>
    </citation>
    <scope>NUCLEOTIDE SEQUENCE [LARGE SCALE GENOMIC DNA]</scope>
    <source>
        <strain evidence="2 3">B39</strain>
    </source>
</reference>
<evidence type="ECO:0000313" key="3">
    <source>
        <dbReference type="Proteomes" id="UP000003226"/>
    </source>
</evidence>
<dbReference type="InterPro" id="IPR053167">
    <property type="entry name" value="Spore_coat_component"/>
</dbReference>
<dbReference type="RefSeq" id="WP_007806690.1">
    <property type="nucleotide sequence ID" value="NZ_AJXT01000012.1"/>
</dbReference>
<evidence type="ECO:0000313" key="2">
    <source>
        <dbReference type="EMBL" id="EIL93824.1"/>
    </source>
</evidence>
<dbReference type="eggNOG" id="COG5430">
    <property type="taxonomic scope" value="Bacteria"/>
</dbReference>
<dbReference type="Proteomes" id="UP000003226">
    <property type="component" value="Unassembled WGS sequence"/>
</dbReference>
<dbReference type="OrthoDB" id="8588792at2"/>
<dbReference type="SMART" id="SM00972">
    <property type="entry name" value="SCPU"/>
    <property type="match status" value="2"/>
</dbReference>
<dbReference type="STRING" id="1163407.UU7_06858"/>